<dbReference type="PANTHER" id="PTHR10048">
    <property type="entry name" value="PHOSPHATIDYLINOSITOL KINASE"/>
    <property type="match status" value="1"/>
</dbReference>
<dbReference type="SMART" id="SM00146">
    <property type="entry name" value="PI3Kc"/>
    <property type="match status" value="1"/>
</dbReference>
<organism evidence="4">
    <name type="scientific">Hemiselmis andersenii</name>
    <name type="common">Cryptophyte alga</name>
    <dbReference type="NCBI Taxonomy" id="464988"/>
    <lineage>
        <taxon>Eukaryota</taxon>
        <taxon>Cryptophyceae</taxon>
        <taxon>Cryptomonadales</taxon>
        <taxon>Hemiselmidaceae</taxon>
        <taxon>Hemiselmis</taxon>
    </lineage>
</organism>
<accession>A0A7S0TUI5</accession>
<evidence type="ECO:0000313" key="4">
    <source>
        <dbReference type="EMBL" id="CAD8743380.1"/>
    </source>
</evidence>
<feature type="domain" description="PI3K/PI4K catalytic" evidence="3">
    <location>
        <begin position="1"/>
        <end position="134"/>
    </location>
</feature>
<dbReference type="GO" id="GO:0004430">
    <property type="term" value="F:1-phosphatidylinositol 4-kinase activity"/>
    <property type="evidence" value="ECO:0007669"/>
    <property type="project" value="TreeGrafter"/>
</dbReference>
<evidence type="ECO:0000256" key="2">
    <source>
        <dbReference type="ARBA" id="ARBA00022777"/>
    </source>
</evidence>
<proteinExistence type="predicted"/>
<gene>
    <name evidence="4" type="ORF">HAND1043_LOCUS9875</name>
</gene>
<dbReference type="GO" id="GO:0016020">
    <property type="term" value="C:membrane"/>
    <property type="evidence" value="ECO:0007669"/>
    <property type="project" value="TreeGrafter"/>
</dbReference>
<dbReference type="GO" id="GO:0048015">
    <property type="term" value="P:phosphatidylinositol-mediated signaling"/>
    <property type="evidence" value="ECO:0007669"/>
    <property type="project" value="TreeGrafter"/>
</dbReference>
<dbReference type="InterPro" id="IPR015433">
    <property type="entry name" value="PI3/4_kinase"/>
</dbReference>
<dbReference type="Gene3D" id="1.10.1070.11">
    <property type="entry name" value="Phosphatidylinositol 3-/4-kinase, catalytic domain"/>
    <property type="match status" value="1"/>
</dbReference>
<keyword evidence="1" id="KW-0808">Transferase</keyword>
<dbReference type="GO" id="GO:0046854">
    <property type="term" value="P:phosphatidylinositol phosphate biosynthetic process"/>
    <property type="evidence" value="ECO:0007669"/>
    <property type="project" value="InterPro"/>
</dbReference>
<dbReference type="GO" id="GO:0005737">
    <property type="term" value="C:cytoplasm"/>
    <property type="evidence" value="ECO:0007669"/>
    <property type="project" value="TreeGrafter"/>
</dbReference>
<dbReference type="AlphaFoldDB" id="A0A7S0TUI5"/>
<protein>
    <recommendedName>
        <fullName evidence="3">PI3K/PI4K catalytic domain-containing protein</fullName>
    </recommendedName>
</protein>
<reference evidence="4" key="1">
    <citation type="submission" date="2021-01" db="EMBL/GenBank/DDBJ databases">
        <authorList>
            <person name="Corre E."/>
            <person name="Pelletier E."/>
            <person name="Niang G."/>
            <person name="Scheremetjew M."/>
            <person name="Finn R."/>
            <person name="Kale V."/>
            <person name="Holt S."/>
            <person name="Cochrane G."/>
            <person name="Meng A."/>
            <person name="Brown T."/>
            <person name="Cohen L."/>
        </authorList>
    </citation>
    <scope>NUCLEOTIDE SEQUENCE</scope>
    <source>
        <strain evidence="4">CCMP441</strain>
    </source>
</reference>
<evidence type="ECO:0000256" key="1">
    <source>
        <dbReference type="ARBA" id="ARBA00022679"/>
    </source>
</evidence>
<sequence length="150" mass="17036">MRHHQVKDRHNSNILLCRDGSVAHVDFGILLNMRFAKDMIETTMKLSSEFVQVMGDQFDVFRSLCVEGYLAIRRHWERLMMLLEMSQIAKGSGLPCLEGDACEKLRGRLKLEASEAEAALHMGRVVDAARENVRTDILDAIHGWTHSNVS</sequence>
<name>A0A7S0TUI5_HEMAN</name>
<dbReference type="EMBL" id="HBFK01016026">
    <property type="protein sequence ID" value="CAD8743380.1"/>
    <property type="molecule type" value="Transcribed_RNA"/>
</dbReference>
<dbReference type="PANTHER" id="PTHR10048:SF22">
    <property type="entry name" value="PHOSPHATIDYLINOSITOL 4-KINASE BETA"/>
    <property type="match status" value="1"/>
</dbReference>
<dbReference type="PROSITE" id="PS50290">
    <property type="entry name" value="PI3_4_KINASE_3"/>
    <property type="match status" value="1"/>
</dbReference>
<evidence type="ECO:0000259" key="3">
    <source>
        <dbReference type="PROSITE" id="PS50290"/>
    </source>
</evidence>
<dbReference type="SUPFAM" id="SSF56112">
    <property type="entry name" value="Protein kinase-like (PK-like)"/>
    <property type="match status" value="1"/>
</dbReference>
<dbReference type="InterPro" id="IPR011009">
    <property type="entry name" value="Kinase-like_dom_sf"/>
</dbReference>
<dbReference type="Pfam" id="PF00454">
    <property type="entry name" value="PI3_PI4_kinase"/>
    <property type="match status" value="1"/>
</dbReference>
<dbReference type="InterPro" id="IPR000403">
    <property type="entry name" value="PI3/4_kinase_cat_dom"/>
</dbReference>
<dbReference type="InterPro" id="IPR036940">
    <property type="entry name" value="PI3/4_kinase_cat_sf"/>
</dbReference>
<keyword evidence="2" id="KW-0418">Kinase</keyword>